<evidence type="ECO:0000256" key="14">
    <source>
        <dbReference type="SAM" id="Phobius"/>
    </source>
</evidence>
<evidence type="ECO:0000313" key="17">
    <source>
        <dbReference type="EMBL" id="KAG7331391.1"/>
    </source>
</evidence>
<evidence type="ECO:0000256" key="4">
    <source>
        <dbReference type="ARBA" id="ARBA00022475"/>
    </source>
</evidence>
<evidence type="ECO:0000256" key="10">
    <source>
        <dbReference type="ARBA" id="ARBA00023157"/>
    </source>
</evidence>
<dbReference type="InterPro" id="IPR002266">
    <property type="entry name" value="Connexin50"/>
</dbReference>
<dbReference type="GO" id="GO:0005922">
    <property type="term" value="C:connexin complex"/>
    <property type="evidence" value="ECO:0007669"/>
    <property type="project" value="InterPro"/>
</dbReference>
<comment type="subunit">
    <text evidence="12">A connexon is composed of a hexamer of connexins.</text>
</comment>
<dbReference type="GO" id="GO:1990349">
    <property type="term" value="P:gap junction-mediated intercellular transport"/>
    <property type="evidence" value="ECO:0007669"/>
    <property type="project" value="TreeGrafter"/>
</dbReference>
<evidence type="ECO:0000256" key="6">
    <source>
        <dbReference type="ARBA" id="ARBA00022868"/>
    </source>
</evidence>
<evidence type="ECO:0000259" key="15">
    <source>
        <dbReference type="SMART" id="SM00037"/>
    </source>
</evidence>
<evidence type="ECO:0000256" key="13">
    <source>
        <dbReference type="SAM" id="MobiDB-lite"/>
    </source>
</evidence>
<comment type="function">
    <text evidence="11">Structural component of eye lens gap junctions. Gap junctions are dodecameric channels that connect the cytoplasm of adjoining cells. They are formed by the docking of two hexameric hemichannels, one from each cell membrane. Small molecules and ions diffuse from one cell to a neighboring cell via the central pore.</text>
</comment>
<evidence type="ECO:0000313" key="18">
    <source>
        <dbReference type="Proteomes" id="UP000824219"/>
    </source>
</evidence>
<dbReference type="PROSITE" id="PS00408">
    <property type="entry name" value="CONNEXINS_2"/>
    <property type="match status" value="1"/>
</dbReference>
<dbReference type="PROSITE" id="PS00407">
    <property type="entry name" value="CONNEXINS_1"/>
    <property type="match status" value="1"/>
</dbReference>
<feature type="region of interest" description="Disordered" evidence="13">
    <location>
        <begin position="599"/>
        <end position="618"/>
    </location>
</feature>
<proteinExistence type="inferred from homology"/>
<keyword evidence="5 12" id="KW-0812">Transmembrane</keyword>
<dbReference type="PRINTS" id="PR00206">
    <property type="entry name" value="CONNEXIN"/>
</dbReference>
<evidence type="ECO:0000256" key="7">
    <source>
        <dbReference type="ARBA" id="ARBA00022949"/>
    </source>
</evidence>
<feature type="transmembrane region" description="Helical" evidence="14">
    <location>
        <begin position="20"/>
        <end position="41"/>
    </location>
</feature>
<dbReference type="GO" id="GO:0007267">
    <property type="term" value="P:cell-cell signaling"/>
    <property type="evidence" value="ECO:0007669"/>
    <property type="project" value="TreeGrafter"/>
</dbReference>
<protein>
    <recommendedName>
        <fullName evidence="12">Gap junction protein</fullName>
    </recommendedName>
</protein>
<feature type="transmembrane region" description="Helical" evidence="14">
    <location>
        <begin position="210"/>
        <end position="229"/>
    </location>
</feature>
<dbReference type="GO" id="GO:0005243">
    <property type="term" value="F:gap junction channel activity"/>
    <property type="evidence" value="ECO:0007669"/>
    <property type="project" value="TreeGrafter"/>
</dbReference>
<keyword evidence="18" id="KW-1185">Reference proteome</keyword>
<keyword evidence="9 14" id="KW-0472">Membrane</keyword>
<evidence type="ECO:0000256" key="8">
    <source>
        <dbReference type="ARBA" id="ARBA00022989"/>
    </source>
</evidence>
<keyword evidence="8 14" id="KW-1133">Transmembrane helix</keyword>
<evidence type="ECO:0000259" key="16">
    <source>
        <dbReference type="SMART" id="SM01089"/>
    </source>
</evidence>
<keyword evidence="6 12" id="KW-0303">Gap junction</keyword>
<dbReference type="InterPro" id="IPR017990">
    <property type="entry name" value="Connexin_CS"/>
</dbReference>
<evidence type="ECO:0000256" key="2">
    <source>
        <dbReference type="ARBA" id="ARBA00004651"/>
    </source>
</evidence>
<dbReference type="AlphaFoldDB" id="A0A9D3NY99"/>
<comment type="caution">
    <text evidence="17">The sequence shown here is derived from an EMBL/GenBank/DDBJ whole genome shotgun (WGS) entry which is preliminary data.</text>
</comment>
<keyword evidence="10" id="KW-1015">Disulfide bond</keyword>
<keyword evidence="4" id="KW-1003">Cell membrane</keyword>
<feature type="transmembrane region" description="Helical" evidence="14">
    <location>
        <begin position="78"/>
        <end position="97"/>
    </location>
</feature>
<evidence type="ECO:0000256" key="1">
    <source>
        <dbReference type="ARBA" id="ARBA00004610"/>
    </source>
</evidence>
<dbReference type="Pfam" id="PF00029">
    <property type="entry name" value="Connexin"/>
    <property type="match status" value="1"/>
</dbReference>
<dbReference type="PANTHER" id="PTHR11984">
    <property type="entry name" value="CONNEXIN"/>
    <property type="match status" value="1"/>
</dbReference>
<evidence type="ECO:0000256" key="9">
    <source>
        <dbReference type="ARBA" id="ARBA00023136"/>
    </source>
</evidence>
<evidence type="ECO:0000256" key="12">
    <source>
        <dbReference type="RuleBase" id="RU000630"/>
    </source>
</evidence>
<dbReference type="InterPro" id="IPR019570">
    <property type="entry name" value="Connexin_CCC"/>
</dbReference>
<comment type="function">
    <text evidence="12">One gap junction consists of a cluster of closely packed pairs of transmembrane channels, the connexons, through which materials of low MW diffuse from one cell to a neighboring cell.</text>
</comment>
<feature type="domain" description="Connexin N-terminal" evidence="15">
    <location>
        <begin position="43"/>
        <end position="76"/>
    </location>
</feature>
<dbReference type="Proteomes" id="UP000824219">
    <property type="component" value="Linkage Group LG06"/>
</dbReference>
<dbReference type="SMART" id="SM00037">
    <property type="entry name" value="CNX"/>
    <property type="match status" value="1"/>
</dbReference>
<dbReference type="SMART" id="SM01089">
    <property type="entry name" value="Connexin_CCC"/>
    <property type="match status" value="1"/>
</dbReference>
<gene>
    <name evidence="17" type="ORF">KOW79_005360</name>
</gene>
<dbReference type="PANTHER" id="PTHR11984:SF19">
    <property type="entry name" value="GAP JUNCTION ALPHA-8 PROTEIN"/>
    <property type="match status" value="1"/>
</dbReference>
<evidence type="ECO:0000256" key="5">
    <source>
        <dbReference type="ARBA" id="ARBA00022692"/>
    </source>
</evidence>
<organism evidence="17 18">
    <name type="scientific">Hemibagrus wyckioides</name>
    <dbReference type="NCBI Taxonomy" id="337641"/>
    <lineage>
        <taxon>Eukaryota</taxon>
        <taxon>Metazoa</taxon>
        <taxon>Chordata</taxon>
        <taxon>Craniata</taxon>
        <taxon>Vertebrata</taxon>
        <taxon>Euteleostomi</taxon>
        <taxon>Actinopterygii</taxon>
        <taxon>Neopterygii</taxon>
        <taxon>Teleostei</taxon>
        <taxon>Ostariophysi</taxon>
        <taxon>Siluriformes</taxon>
        <taxon>Bagridae</taxon>
        <taxon>Hemibagrus</taxon>
    </lineage>
</organism>
<dbReference type="InterPro" id="IPR000500">
    <property type="entry name" value="Connexin"/>
</dbReference>
<dbReference type="Gene3D" id="1.20.1440.80">
    <property type="entry name" value="Gap junction channel protein cysteine-rich domain"/>
    <property type="match status" value="1"/>
</dbReference>
<evidence type="ECO:0000256" key="3">
    <source>
        <dbReference type="ARBA" id="ARBA00006589"/>
    </source>
</evidence>
<accession>A0A9D3NY99</accession>
<dbReference type="Pfam" id="PF03509">
    <property type="entry name" value="Connexin50"/>
    <property type="match status" value="1"/>
</dbReference>
<reference evidence="17 18" key="1">
    <citation type="submission" date="2021-06" db="EMBL/GenBank/DDBJ databases">
        <title>Chromosome-level genome assembly of the red-tail catfish (Hemibagrus wyckioides).</title>
        <authorList>
            <person name="Shao F."/>
        </authorList>
    </citation>
    <scope>NUCLEOTIDE SEQUENCE [LARGE SCALE GENOMIC DNA]</scope>
    <source>
        <strain evidence="17">EC202008001</strain>
        <tissue evidence="17">Blood</tissue>
    </source>
</reference>
<comment type="similarity">
    <text evidence="3">Belongs to the connexin family. Alpha-type (group II) subfamily.</text>
</comment>
<dbReference type="InterPro" id="IPR013092">
    <property type="entry name" value="Connexin_N"/>
</dbReference>
<dbReference type="EMBL" id="JAHKSW010000006">
    <property type="protein sequence ID" value="KAG7331391.1"/>
    <property type="molecule type" value="Genomic_DNA"/>
</dbReference>
<dbReference type="FunFam" id="1.20.1440.80:FF:000002">
    <property type="entry name" value="Gap junction protein"/>
    <property type="match status" value="1"/>
</dbReference>
<feature type="domain" description="Connexin cysteine-rich" evidence="16">
    <location>
        <begin position="168"/>
        <end position="234"/>
    </location>
</feature>
<evidence type="ECO:0000256" key="11">
    <source>
        <dbReference type="ARBA" id="ARBA00045956"/>
    </source>
</evidence>
<keyword evidence="7" id="KW-0965">Cell junction</keyword>
<dbReference type="OrthoDB" id="8955333at2759"/>
<comment type="subcellular location">
    <subcellularLocation>
        <location evidence="1">Cell junction</location>
        <location evidence="1">Gap junction</location>
    </subcellularLocation>
    <subcellularLocation>
        <location evidence="2 12">Cell membrane</location>
        <topology evidence="2 12">Multi-pass membrane protein</topology>
    </subcellularLocation>
</comment>
<dbReference type="InterPro" id="IPR038359">
    <property type="entry name" value="Connexin_N_sf"/>
</dbReference>
<name>A0A9D3NY99_9TELE</name>
<sequence length="679" mass="76822">MGDWSFLGNILEEVNEHSTVIGRIWLTVLFIFRILILGTAAEFVWGDEQSDYVCNTKQPGCENVCYDEAFPISHIRLWVLQIIFVSTPSLVYIGHAVHHVHMEEKRKERENTEIRRQQEINSKQLPVTADVGSVQMTKDTSTDGSKNFRLEGTLLCTYICHIIFKTLFEVGFIVGQYFLYGFHILPLYKCSRWPCPNTVDCFVSRPTEKTIFIIFMLVVACVSLVLNFVEIIHLCLKKIQYEFCQTAPAQVETLVSPERSLPFLLSPAFHKPKGYRQLEEDRKEDEVAHIYPLAEAGLDEDQLLSLSQQVEQKRNNEVVVPTAPPMEESEMYDETISAFTEVTKTFLELPPTEEEKNCREGDEVDTSILVIPLHVELGKTSKKECMEETKTIIDAKQGDVAQPIEDLVRNDTVTDQQLDVEIKSGQGGSEVDEVLEDIEKLVEDPENTKKVVDVPKKFEDLVDFHENIEKLIEDPEITEKFEELVDLQTEYPVNKELAETEELIAEAQNFSLDEEKAVDPLWKEKPLKVILSVGEEDVSREIKRSDILEGAEETLNLEFSAEGPKIENSSKVESVEDCVSTKEVVDFTDALETGKLFSNPEEVTGTGAQGSGGKTKDPGIVESLELEVRLPEMQRLEDTISVPSLIPLELAAAETVENTRAVRRLRTGSSRVRSDDLTI</sequence>